<reference evidence="1" key="1">
    <citation type="submission" date="2018-02" db="EMBL/GenBank/DDBJ databases">
        <title>Rhizophora mucronata_Transcriptome.</title>
        <authorList>
            <person name="Meera S.P."/>
            <person name="Sreeshan A."/>
            <person name="Augustine A."/>
        </authorList>
    </citation>
    <scope>NUCLEOTIDE SEQUENCE</scope>
    <source>
        <tissue evidence="1">Leaf</tissue>
    </source>
</reference>
<dbReference type="PANTHER" id="PTHR35714">
    <property type="entry name" value="OS02G0715300 PROTEIN"/>
    <property type="match status" value="1"/>
</dbReference>
<accession>A0A2P2Q3R0</accession>
<dbReference type="PANTHER" id="PTHR35714:SF1">
    <property type="entry name" value="OS02G0715300 PROTEIN"/>
    <property type="match status" value="1"/>
</dbReference>
<name>A0A2P2Q3R0_RHIMU</name>
<proteinExistence type="predicted"/>
<dbReference type="EMBL" id="GGEC01081131">
    <property type="protein sequence ID" value="MBX61615.1"/>
    <property type="molecule type" value="Transcribed_RNA"/>
</dbReference>
<evidence type="ECO:0000313" key="1">
    <source>
        <dbReference type="EMBL" id="MBX61615.1"/>
    </source>
</evidence>
<organism evidence="1">
    <name type="scientific">Rhizophora mucronata</name>
    <name type="common">Asiatic mangrove</name>
    <dbReference type="NCBI Taxonomy" id="61149"/>
    <lineage>
        <taxon>Eukaryota</taxon>
        <taxon>Viridiplantae</taxon>
        <taxon>Streptophyta</taxon>
        <taxon>Embryophyta</taxon>
        <taxon>Tracheophyta</taxon>
        <taxon>Spermatophyta</taxon>
        <taxon>Magnoliopsida</taxon>
        <taxon>eudicotyledons</taxon>
        <taxon>Gunneridae</taxon>
        <taxon>Pentapetalae</taxon>
        <taxon>rosids</taxon>
        <taxon>fabids</taxon>
        <taxon>Malpighiales</taxon>
        <taxon>Rhizophoraceae</taxon>
        <taxon>Rhizophora</taxon>
    </lineage>
</organism>
<protein>
    <submittedName>
        <fullName evidence="1">Uncharacterized protein LOC107423372</fullName>
    </submittedName>
</protein>
<sequence>MSSRVQSFQKRTLLPSSMTVTATSHALPVSQSDSETRQGQGLGLRRRLSSLSFKIQSTSTSWASQLRSKSTGQQAGDYIRKWCYWGWSWILSRKPVFAKDLELNEEDQTKMLESHNRGSWMYVFLKVRSEIRKLVRSDKVGLPQTYRYDSVKYSKN</sequence>
<dbReference type="AlphaFoldDB" id="A0A2P2Q3R0"/>